<keyword evidence="5" id="KW-1185">Reference proteome</keyword>
<evidence type="ECO:0000256" key="1">
    <source>
        <dbReference type="SAM" id="Coils"/>
    </source>
</evidence>
<gene>
    <name evidence="4" type="primary">6042102</name>
    <name evidence="3" type="ORF">CpipJ_CPIJ009328</name>
</gene>
<dbReference type="InParanoid" id="B0WRB9"/>
<dbReference type="eggNOG" id="ENOG502T8FQ">
    <property type="taxonomic scope" value="Eukaryota"/>
</dbReference>
<dbReference type="VEuPathDB" id="VectorBase:CQUJHB016890"/>
<dbReference type="HOGENOM" id="CLU_807126_0_0_1"/>
<feature type="compositionally biased region" description="Low complexity" evidence="2">
    <location>
        <begin position="285"/>
        <end position="306"/>
    </location>
</feature>
<sequence>MKFSTAATPLDRAGMPEVSPEEWLTPGARHSGRISSVQIDHTPVIQMMLTLDAIRQSCAAPENGKYDKKKYGYGNHGKYTHTTSGDYVDDVDRYRYVHYDDGDRGRYIHVHVPYDGGFGNYEGGHEPFRNPPSDASGLYAYVQRPLNESCLRLLEQYSKTCSDSTVRGPFKTTEFDIRKPSVYTEYGTPYPELNYGASSQQIKKTSSATGTDPRASNFPGLGYLPVPKPSKEYLPPVAEHQLSESSKQIKVVPLESRTFSVTTGSGEQIATKIPEKQTRITLAQRPTTEPSTTPRSTTTASTARSTISLSTTKAASIEQQLHQCQLEVESLRQKLSHYEAADRQ</sequence>
<protein>
    <submittedName>
        <fullName evidence="3 4">Uncharacterized protein</fullName>
    </submittedName>
</protein>
<feature type="region of interest" description="Disordered" evidence="2">
    <location>
        <begin position="1"/>
        <end position="29"/>
    </location>
</feature>
<dbReference type="KEGG" id="cqu:CpipJ_CPIJ009328"/>
<dbReference type="OMA" id="SHYEAAD"/>
<feature type="region of interest" description="Disordered" evidence="2">
    <location>
        <begin position="283"/>
        <end position="306"/>
    </location>
</feature>
<accession>B0WRB9</accession>
<feature type="coiled-coil region" evidence="1">
    <location>
        <begin position="314"/>
        <end position="341"/>
    </location>
</feature>
<proteinExistence type="predicted"/>
<dbReference type="VEuPathDB" id="VectorBase:CPIJ009328"/>
<evidence type="ECO:0000313" key="3">
    <source>
        <dbReference type="EMBL" id="EDS33309.1"/>
    </source>
</evidence>
<dbReference type="Proteomes" id="UP000002320">
    <property type="component" value="Unassembled WGS sequence"/>
</dbReference>
<reference evidence="4" key="2">
    <citation type="submission" date="2020-05" db="UniProtKB">
        <authorList>
            <consortium name="EnsemblMetazoa"/>
        </authorList>
    </citation>
    <scope>IDENTIFICATION</scope>
    <source>
        <strain evidence="4">JHB</strain>
    </source>
</reference>
<reference evidence="3" key="1">
    <citation type="submission" date="2007-03" db="EMBL/GenBank/DDBJ databases">
        <title>Annotation of Culex pipiens quinquefasciatus.</title>
        <authorList>
            <consortium name="The Broad Institute Genome Sequencing Platform"/>
            <person name="Atkinson P.W."/>
            <person name="Hemingway J."/>
            <person name="Christensen B.M."/>
            <person name="Higgs S."/>
            <person name="Kodira C."/>
            <person name="Hannick L."/>
            <person name="Megy K."/>
            <person name="O'Leary S."/>
            <person name="Pearson M."/>
            <person name="Haas B.J."/>
            <person name="Mauceli E."/>
            <person name="Wortman J.R."/>
            <person name="Lee N.H."/>
            <person name="Guigo R."/>
            <person name="Stanke M."/>
            <person name="Alvarado L."/>
            <person name="Amedeo P."/>
            <person name="Antoine C.H."/>
            <person name="Arensburger P."/>
            <person name="Bidwell S.L."/>
            <person name="Crawford M."/>
            <person name="Camaro F."/>
            <person name="Devon K."/>
            <person name="Engels R."/>
            <person name="Hammond M."/>
            <person name="Howarth C."/>
            <person name="Koehrsen M."/>
            <person name="Lawson D."/>
            <person name="Montgomery P."/>
            <person name="Nene V."/>
            <person name="Nusbaum C."/>
            <person name="Puiu D."/>
            <person name="Romero-Severson J."/>
            <person name="Severson D.W."/>
            <person name="Shumway M."/>
            <person name="Sisk P."/>
            <person name="Stolte C."/>
            <person name="Zeng Q."/>
            <person name="Eisenstadt E."/>
            <person name="Fraser-Liggett C."/>
            <person name="Strausberg R."/>
            <person name="Galagan J."/>
            <person name="Birren B."/>
            <person name="Collins F.H."/>
        </authorList>
    </citation>
    <scope>NUCLEOTIDE SEQUENCE [LARGE SCALE GENOMIC DNA]</scope>
    <source>
        <strain evidence="3">JHB</strain>
    </source>
</reference>
<organism>
    <name type="scientific">Culex quinquefasciatus</name>
    <name type="common">Southern house mosquito</name>
    <name type="synonym">Culex pungens</name>
    <dbReference type="NCBI Taxonomy" id="7176"/>
    <lineage>
        <taxon>Eukaryota</taxon>
        <taxon>Metazoa</taxon>
        <taxon>Ecdysozoa</taxon>
        <taxon>Arthropoda</taxon>
        <taxon>Hexapoda</taxon>
        <taxon>Insecta</taxon>
        <taxon>Pterygota</taxon>
        <taxon>Neoptera</taxon>
        <taxon>Endopterygota</taxon>
        <taxon>Diptera</taxon>
        <taxon>Nematocera</taxon>
        <taxon>Culicoidea</taxon>
        <taxon>Culicidae</taxon>
        <taxon>Culicinae</taxon>
        <taxon>Culicini</taxon>
        <taxon>Culex</taxon>
        <taxon>Culex</taxon>
    </lineage>
</organism>
<dbReference type="OrthoDB" id="8037455at2759"/>
<dbReference type="AlphaFoldDB" id="B0WRB9"/>
<evidence type="ECO:0000256" key="2">
    <source>
        <dbReference type="SAM" id="MobiDB-lite"/>
    </source>
</evidence>
<feature type="region of interest" description="Disordered" evidence="2">
    <location>
        <begin position="194"/>
        <end position="224"/>
    </location>
</feature>
<keyword evidence="1" id="KW-0175">Coiled coil</keyword>
<name>B0WRB9_CULQU</name>
<feature type="compositionally biased region" description="Polar residues" evidence="2">
    <location>
        <begin position="196"/>
        <end position="210"/>
    </location>
</feature>
<dbReference type="STRING" id="7176.B0WRB9"/>
<dbReference type="EnsemblMetazoa" id="CPIJ009328-RA">
    <property type="protein sequence ID" value="CPIJ009328-PA"/>
    <property type="gene ID" value="CPIJ009328"/>
</dbReference>
<evidence type="ECO:0000313" key="5">
    <source>
        <dbReference type="Proteomes" id="UP000002320"/>
    </source>
</evidence>
<dbReference type="EMBL" id="DS232054">
    <property type="protein sequence ID" value="EDS33309.1"/>
    <property type="molecule type" value="Genomic_DNA"/>
</dbReference>
<evidence type="ECO:0000313" key="4">
    <source>
        <dbReference type="EnsemblMetazoa" id="CPIJ009328-PA"/>
    </source>
</evidence>